<dbReference type="Gene3D" id="3.90.180.10">
    <property type="entry name" value="Medium-chain alcohol dehydrogenases, catalytic domain"/>
    <property type="match status" value="1"/>
</dbReference>
<evidence type="ECO:0000259" key="9">
    <source>
        <dbReference type="Pfam" id="PF00107"/>
    </source>
</evidence>
<dbReference type="SUPFAM" id="SSF51735">
    <property type="entry name" value="NAD(P)-binding Rossmann-fold domains"/>
    <property type="match status" value="1"/>
</dbReference>
<evidence type="ECO:0000256" key="3">
    <source>
        <dbReference type="ARBA" id="ARBA00022723"/>
    </source>
</evidence>
<keyword evidence="4 8" id="KW-0862">Zinc</keyword>
<gene>
    <name evidence="11" type="ORF">DCAF_LOCUS18391</name>
</gene>
<comment type="subunit">
    <text evidence="2">Homodimer.</text>
</comment>
<evidence type="ECO:0000256" key="8">
    <source>
        <dbReference type="RuleBase" id="RU361277"/>
    </source>
</evidence>
<sequence length="396" mass="42656">MSKSSSSQVITCKAAICWGIGEPLKVEEIQVEPPKSFEIRVKMLLASLCHTDILFAKGFPTVSTTSCLTSYELCFTILKEPLFPRVLGHEGVGEVESIGEGVKDLEEGDLVIPTYLGECQECENCKSGKTNLCLKYPLILSGLMPDGTSRMSINGRKVYQLTTCSTWSEYTVINANYVVKINPSIDLSHASFLSCGFSTGFGSAWREANVERGSSVAVIGLGAVGLGAIEGARKQGASKIIGIDKNEKKREKGEAFGMTDFINPEGNSQKPISELMKDLTGGMGVDYCFECTGVASFVNEALLATKPGKGETIVVGAGTDPTVPVNFLPLVLGGTLKGSVFGGLKIKSDLPILLDKCKNKEFPLDELFTHEVTLEDINKTFELLKQPECVKVVIKI</sequence>
<dbReference type="GO" id="GO:0046294">
    <property type="term" value="P:formaldehyde catabolic process"/>
    <property type="evidence" value="ECO:0007669"/>
    <property type="project" value="TreeGrafter"/>
</dbReference>
<dbReference type="Proteomes" id="UP001314170">
    <property type="component" value="Unassembled WGS sequence"/>
</dbReference>
<dbReference type="GO" id="GO:0005829">
    <property type="term" value="C:cytosol"/>
    <property type="evidence" value="ECO:0007669"/>
    <property type="project" value="TreeGrafter"/>
</dbReference>
<evidence type="ECO:0000313" key="12">
    <source>
        <dbReference type="Proteomes" id="UP001314170"/>
    </source>
</evidence>
<comment type="cofactor">
    <cofactor evidence="1 8">
        <name>Zn(2+)</name>
        <dbReference type="ChEBI" id="CHEBI:29105"/>
    </cofactor>
</comment>
<keyword evidence="12" id="KW-1185">Reference proteome</keyword>
<dbReference type="InterPro" id="IPR002328">
    <property type="entry name" value="ADH_Zn_CS"/>
</dbReference>
<name>A0AAV1S5L2_9ROSI</name>
<dbReference type="SUPFAM" id="SSF50129">
    <property type="entry name" value="GroES-like"/>
    <property type="match status" value="2"/>
</dbReference>
<dbReference type="InterPro" id="IPR011032">
    <property type="entry name" value="GroES-like_sf"/>
</dbReference>
<protein>
    <submittedName>
        <fullName evidence="11">Uncharacterized protein</fullName>
    </submittedName>
</protein>
<evidence type="ECO:0000313" key="11">
    <source>
        <dbReference type="EMBL" id="CAK7345732.1"/>
    </source>
</evidence>
<dbReference type="InterPro" id="IPR013154">
    <property type="entry name" value="ADH-like_N"/>
</dbReference>
<keyword evidence="3 8" id="KW-0479">Metal-binding</keyword>
<dbReference type="Pfam" id="PF08240">
    <property type="entry name" value="ADH_N"/>
    <property type="match status" value="1"/>
</dbReference>
<evidence type="ECO:0000256" key="4">
    <source>
        <dbReference type="ARBA" id="ARBA00022833"/>
    </source>
</evidence>
<feature type="domain" description="Alcohol dehydrogenase-like N-terminal" evidence="10">
    <location>
        <begin position="38"/>
        <end position="182"/>
    </location>
</feature>
<proteinExistence type="inferred from homology"/>
<evidence type="ECO:0000256" key="5">
    <source>
        <dbReference type="ARBA" id="ARBA00023002"/>
    </source>
</evidence>
<dbReference type="PANTHER" id="PTHR43880:SF38">
    <property type="entry name" value="ALCOHOL DEHYDROGENASE-RELATED"/>
    <property type="match status" value="1"/>
</dbReference>
<dbReference type="GO" id="GO:0008270">
    <property type="term" value="F:zinc ion binding"/>
    <property type="evidence" value="ECO:0007669"/>
    <property type="project" value="InterPro"/>
</dbReference>
<dbReference type="PROSITE" id="PS00059">
    <property type="entry name" value="ADH_ZINC"/>
    <property type="match status" value="1"/>
</dbReference>
<keyword evidence="6" id="KW-0520">NAD</keyword>
<evidence type="ECO:0000259" key="10">
    <source>
        <dbReference type="Pfam" id="PF08240"/>
    </source>
</evidence>
<dbReference type="Pfam" id="PF00107">
    <property type="entry name" value="ADH_zinc_N"/>
    <property type="match status" value="1"/>
</dbReference>
<dbReference type="Gene3D" id="3.40.50.720">
    <property type="entry name" value="NAD(P)-binding Rossmann-like Domain"/>
    <property type="match status" value="1"/>
</dbReference>
<evidence type="ECO:0000256" key="6">
    <source>
        <dbReference type="ARBA" id="ARBA00023027"/>
    </source>
</evidence>
<comment type="similarity">
    <text evidence="7">Belongs to the zinc-containing alcohol dehydrogenase family. Class-IV subfamily.</text>
</comment>
<dbReference type="FunFam" id="3.40.50.720:FF:000003">
    <property type="entry name" value="S-(hydroxymethyl)glutathione dehydrogenase"/>
    <property type="match status" value="1"/>
</dbReference>
<comment type="caution">
    <text evidence="11">The sequence shown here is derived from an EMBL/GenBank/DDBJ whole genome shotgun (WGS) entry which is preliminary data.</text>
</comment>
<evidence type="ECO:0000256" key="7">
    <source>
        <dbReference type="ARBA" id="ARBA00060764"/>
    </source>
</evidence>
<accession>A0AAV1S5L2</accession>
<dbReference type="AlphaFoldDB" id="A0AAV1S5L2"/>
<dbReference type="CDD" id="cd08277">
    <property type="entry name" value="liver_alcohol_DH_like"/>
    <property type="match status" value="1"/>
</dbReference>
<dbReference type="FunFam" id="3.90.180.10:FF:000067">
    <property type="entry name" value="alcohol dehydrogenase 1-like isoform X1"/>
    <property type="match status" value="1"/>
</dbReference>
<keyword evidence="5" id="KW-0560">Oxidoreductase</keyword>
<dbReference type="InterPro" id="IPR013149">
    <property type="entry name" value="ADH-like_C"/>
</dbReference>
<dbReference type="GO" id="GO:0051903">
    <property type="term" value="F:S-(hydroxymethyl)glutathione dehydrogenase [NAD(P)+] activity"/>
    <property type="evidence" value="ECO:0007669"/>
    <property type="project" value="TreeGrafter"/>
</dbReference>
<dbReference type="InterPro" id="IPR036291">
    <property type="entry name" value="NAD(P)-bd_dom_sf"/>
</dbReference>
<reference evidence="11 12" key="1">
    <citation type="submission" date="2024-01" db="EMBL/GenBank/DDBJ databases">
        <authorList>
            <person name="Waweru B."/>
        </authorList>
    </citation>
    <scope>NUCLEOTIDE SEQUENCE [LARGE SCALE GENOMIC DNA]</scope>
</reference>
<evidence type="ECO:0000256" key="1">
    <source>
        <dbReference type="ARBA" id="ARBA00001947"/>
    </source>
</evidence>
<organism evidence="11 12">
    <name type="scientific">Dovyalis caffra</name>
    <dbReference type="NCBI Taxonomy" id="77055"/>
    <lineage>
        <taxon>Eukaryota</taxon>
        <taxon>Viridiplantae</taxon>
        <taxon>Streptophyta</taxon>
        <taxon>Embryophyta</taxon>
        <taxon>Tracheophyta</taxon>
        <taxon>Spermatophyta</taxon>
        <taxon>Magnoliopsida</taxon>
        <taxon>eudicotyledons</taxon>
        <taxon>Gunneridae</taxon>
        <taxon>Pentapetalae</taxon>
        <taxon>rosids</taxon>
        <taxon>fabids</taxon>
        <taxon>Malpighiales</taxon>
        <taxon>Salicaceae</taxon>
        <taxon>Flacourtieae</taxon>
        <taxon>Dovyalis</taxon>
    </lineage>
</organism>
<feature type="domain" description="Alcohol dehydrogenase-like C-terminal" evidence="9">
    <location>
        <begin position="223"/>
        <end position="355"/>
    </location>
</feature>
<evidence type="ECO:0000256" key="2">
    <source>
        <dbReference type="ARBA" id="ARBA00011738"/>
    </source>
</evidence>
<dbReference type="EMBL" id="CAWUPB010001168">
    <property type="protein sequence ID" value="CAK7345732.1"/>
    <property type="molecule type" value="Genomic_DNA"/>
</dbReference>
<dbReference type="PANTHER" id="PTHR43880">
    <property type="entry name" value="ALCOHOL DEHYDROGENASE"/>
    <property type="match status" value="1"/>
</dbReference>